<comment type="similarity">
    <text evidence="1">Belongs to the AB hydrolase superfamily. Lipase family.</text>
</comment>
<evidence type="ECO:0000256" key="2">
    <source>
        <dbReference type="ARBA" id="ARBA00022729"/>
    </source>
</evidence>
<sequence length="445" mass="51264">MMNYKNCPLLFTILLYVCNFGSTFNENREIELNHLFNGIKLDEFSSSHLGNKFGYFDLPLFTKNRSKTKIIKPPPTTDETIIANGYSCEIHDIVTEDGYILRVFRIPNGRKDSRKDYEKIRPPLLLQHGILCSSDCWTLGDPSKALGFRLADEGYDVWIGNNRGTTYSRNHTTLSIDSPQYWNFSIHELGTKDLPAIIDYMLNTTGYKQITYMGHSQGTTQFFILTSVLPEYNKKILVMSALAPVVYLNNMHGLVGELSHYSKSLTYVAKFFGIHEVLEHYTFIPVINRLMCYPNSVFLPVCKFWFFTIVGFDSPQLDKNLVHIISDYCPTGASVKQLQHFSQFTSGKFTWFDYGPKGNLIEYNSVTPPEYNLNLVTTPVVLHYSTNDYIATPSEVKKLFWMLPNLVGLFRVPSNQFNHIDFMWATNVNELLYNNAIYIIKQFLR</sequence>
<dbReference type="GO" id="GO:0016042">
    <property type="term" value="P:lipid catabolic process"/>
    <property type="evidence" value="ECO:0007669"/>
    <property type="project" value="UniProtKB-KW"/>
</dbReference>
<dbReference type="InterPro" id="IPR029058">
    <property type="entry name" value="AB_hydrolase_fold"/>
</dbReference>
<evidence type="ECO:0000256" key="3">
    <source>
        <dbReference type="ARBA" id="ARBA00022801"/>
    </source>
</evidence>
<keyword evidence="4" id="KW-0442">Lipid degradation</keyword>
<evidence type="ECO:0000256" key="7">
    <source>
        <dbReference type="PIRSR" id="PIRSR000862-1"/>
    </source>
</evidence>
<dbReference type="EMBL" id="ACPB03000525">
    <property type="status" value="NOT_ANNOTATED_CDS"/>
    <property type="molecule type" value="Genomic_DNA"/>
</dbReference>
<dbReference type="Pfam" id="PF04083">
    <property type="entry name" value="Abhydro_lipase"/>
    <property type="match status" value="1"/>
</dbReference>
<evidence type="ECO:0000259" key="9">
    <source>
        <dbReference type="Pfam" id="PF04083"/>
    </source>
</evidence>
<dbReference type="Proteomes" id="UP000015103">
    <property type="component" value="Unassembled WGS sequence"/>
</dbReference>
<dbReference type="InParanoid" id="T1H894"/>
<accession>T1H894</accession>
<keyword evidence="5" id="KW-0443">Lipid metabolism</keyword>
<dbReference type="HOGENOM" id="CLU_010974_0_3_1"/>
<evidence type="ECO:0000256" key="8">
    <source>
        <dbReference type="SAM" id="SignalP"/>
    </source>
</evidence>
<keyword evidence="6" id="KW-0325">Glycoprotein</keyword>
<feature type="domain" description="Partial AB-hydrolase lipase" evidence="9">
    <location>
        <begin position="78"/>
        <end position="139"/>
    </location>
</feature>
<feature type="active site" description="Charge relay system" evidence="7">
    <location>
        <position position="419"/>
    </location>
</feature>
<feature type="active site" description="Charge relay system" evidence="7">
    <location>
        <position position="388"/>
    </location>
</feature>
<dbReference type="RefSeq" id="XP_073983273.1">
    <property type="nucleotide sequence ID" value="XM_074127172.1"/>
</dbReference>
<dbReference type="eggNOG" id="KOG2624">
    <property type="taxonomic scope" value="Eukaryota"/>
</dbReference>
<keyword evidence="11" id="KW-1185">Reference proteome</keyword>
<dbReference type="GO" id="GO:0016788">
    <property type="term" value="F:hydrolase activity, acting on ester bonds"/>
    <property type="evidence" value="ECO:0007669"/>
    <property type="project" value="InterPro"/>
</dbReference>
<keyword evidence="3" id="KW-0378">Hydrolase</keyword>
<dbReference type="SUPFAM" id="SSF53474">
    <property type="entry name" value="alpha/beta-Hydrolases"/>
    <property type="match status" value="1"/>
</dbReference>
<name>T1H894_RHOPR</name>
<evidence type="ECO:0000313" key="10">
    <source>
        <dbReference type="EnsemblMetazoa" id="RPRC000232-PA"/>
    </source>
</evidence>
<dbReference type="AlphaFoldDB" id="T1H894"/>
<evidence type="ECO:0000256" key="4">
    <source>
        <dbReference type="ARBA" id="ARBA00022963"/>
    </source>
</evidence>
<feature type="signal peptide" evidence="8">
    <location>
        <begin position="1"/>
        <end position="23"/>
    </location>
</feature>
<evidence type="ECO:0000256" key="6">
    <source>
        <dbReference type="ARBA" id="ARBA00023180"/>
    </source>
</evidence>
<dbReference type="VEuPathDB" id="VectorBase:RPRC000232"/>
<feature type="active site" description="Nucleophile" evidence="7">
    <location>
        <position position="216"/>
    </location>
</feature>
<dbReference type="Gene3D" id="3.40.50.1820">
    <property type="entry name" value="alpha/beta hydrolase"/>
    <property type="match status" value="1"/>
</dbReference>
<dbReference type="GeneID" id="141453684"/>
<dbReference type="InterPro" id="IPR006693">
    <property type="entry name" value="AB_hydrolase_lipase"/>
</dbReference>
<evidence type="ECO:0000256" key="1">
    <source>
        <dbReference type="ARBA" id="ARBA00010701"/>
    </source>
</evidence>
<evidence type="ECO:0000256" key="5">
    <source>
        <dbReference type="ARBA" id="ARBA00023098"/>
    </source>
</evidence>
<dbReference type="FunFam" id="3.40.50.1820:FF:000057">
    <property type="entry name" value="Lipase"/>
    <property type="match status" value="1"/>
</dbReference>
<dbReference type="PIRSF" id="PIRSF000862">
    <property type="entry name" value="Steryl_ester_lip"/>
    <property type="match status" value="1"/>
</dbReference>
<dbReference type="STRING" id="13249.T1H894"/>
<protein>
    <submittedName>
        <fullName evidence="10">Partial AB-hydrolase lipase domain-containing protein</fullName>
    </submittedName>
</protein>
<organism evidence="10 11">
    <name type="scientific">Rhodnius prolixus</name>
    <name type="common">Triatomid bug</name>
    <dbReference type="NCBI Taxonomy" id="13249"/>
    <lineage>
        <taxon>Eukaryota</taxon>
        <taxon>Metazoa</taxon>
        <taxon>Ecdysozoa</taxon>
        <taxon>Arthropoda</taxon>
        <taxon>Hexapoda</taxon>
        <taxon>Insecta</taxon>
        <taxon>Pterygota</taxon>
        <taxon>Neoptera</taxon>
        <taxon>Paraneoptera</taxon>
        <taxon>Hemiptera</taxon>
        <taxon>Heteroptera</taxon>
        <taxon>Panheteroptera</taxon>
        <taxon>Cimicomorpha</taxon>
        <taxon>Reduviidae</taxon>
        <taxon>Triatominae</taxon>
        <taxon>Rhodnius</taxon>
    </lineage>
</organism>
<dbReference type="InterPro" id="IPR025483">
    <property type="entry name" value="Lipase_euk"/>
</dbReference>
<dbReference type="PANTHER" id="PTHR11005">
    <property type="entry name" value="LYSOSOMAL ACID LIPASE-RELATED"/>
    <property type="match status" value="1"/>
</dbReference>
<dbReference type="EnsemblMetazoa" id="RPRC000232-RA">
    <property type="protein sequence ID" value="RPRC000232-PA"/>
    <property type="gene ID" value="RPRC000232"/>
</dbReference>
<reference evidence="10" key="1">
    <citation type="submission" date="2015-05" db="UniProtKB">
        <authorList>
            <consortium name="EnsemblMetazoa"/>
        </authorList>
    </citation>
    <scope>IDENTIFICATION</scope>
</reference>
<feature type="chain" id="PRO_5037240136" evidence="8">
    <location>
        <begin position="24"/>
        <end position="445"/>
    </location>
</feature>
<evidence type="ECO:0000313" key="11">
    <source>
        <dbReference type="Proteomes" id="UP000015103"/>
    </source>
</evidence>
<proteinExistence type="inferred from homology"/>
<keyword evidence="2 8" id="KW-0732">Signal</keyword>